<dbReference type="Gene3D" id="3.20.20.140">
    <property type="entry name" value="Metal-dependent hydrolases"/>
    <property type="match status" value="1"/>
</dbReference>
<comment type="similarity">
    <text evidence="1">Belongs to the metallo-dependent hydrolases superfamily.</text>
</comment>
<dbReference type="PANTHER" id="PTHR43569:SF2">
    <property type="entry name" value="AMIDOHYDROLASE-RELATED DOMAIN-CONTAINING PROTEIN"/>
    <property type="match status" value="1"/>
</dbReference>
<sequence length="278" mass="29486">MPRIDAHHHVWDLGLRDQPWIAGPSMTAIRRDFTVDDLRPAARAAGVSGTVVVQTASVVEETLELLELAHREDLVAGVVGWADLTAPGVADALAKLRAARGGEHLAGLRHPAHTEADPLWLCRPDVLRGLTAVRDAGLVFDLLIRPHHLSAAVRAARAVPGLTFVLDHLAVPRPADGGFGTWAAEVRALAAEPGTFCKLSGMLTAAPRAAWTPYAEVVLEAFGPRRVMFGSDWPVCLLAASYAEVVAAAEGLTGDLPDEDREAVFGGTAARAYHLAPP</sequence>
<dbReference type="InterPro" id="IPR006680">
    <property type="entry name" value="Amidohydro-rel"/>
</dbReference>
<dbReference type="PANTHER" id="PTHR43569">
    <property type="entry name" value="AMIDOHYDROLASE"/>
    <property type="match status" value="1"/>
</dbReference>
<dbReference type="InterPro" id="IPR052350">
    <property type="entry name" value="Metallo-dep_Lactonases"/>
</dbReference>
<dbReference type="AlphaFoldDB" id="A0A9W6RKR5"/>
<dbReference type="Pfam" id="PF04909">
    <property type="entry name" value="Amidohydro_2"/>
    <property type="match status" value="1"/>
</dbReference>
<evidence type="ECO:0000259" key="2">
    <source>
        <dbReference type="Pfam" id="PF04909"/>
    </source>
</evidence>
<organism evidence="3 4">
    <name type="scientific">Actinoallomurus iriomotensis</name>
    <dbReference type="NCBI Taxonomy" id="478107"/>
    <lineage>
        <taxon>Bacteria</taxon>
        <taxon>Bacillati</taxon>
        <taxon>Actinomycetota</taxon>
        <taxon>Actinomycetes</taxon>
        <taxon>Streptosporangiales</taxon>
        <taxon>Thermomonosporaceae</taxon>
        <taxon>Actinoallomurus</taxon>
    </lineage>
</organism>
<evidence type="ECO:0000313" key="4">
    <source>
        <dbReference type="Proteomes" id="UP001165135"/>
    </source>
</evidence>
<proteinExistence type="inferred from homology"/>
<protein>
    <submittedName>
        <fullName evidence="3">Amidohydrolase</fullName>
    </submittedName>
</protein>
<gene>
    <name evidence="3" type="ORF">Airi01_040790</name>
</gene>
<dbReference type="SUPFAM" id="SSF51556">
    <property type="entry name" value="Metallo-dependent hydrolases"/>
    <property type="match status" value="1"/>
</dbReference>
<feature type="domain" description="Amidohydrolase-related" evidence="2">
    <location>
        <begin position="4"/>
        <end position="275"/>
    </location>
</feature>
<dbReference type="GO" id="GO:0016787">
    <property type="term" value="F:hydrolase activity"/>
    <property type="evidence" value="ECO:0007669"/>
    <property type="project" value="InterPro"/>
</dbReference>
<dbReference type="InterPro" id="IPR032466">
    <property type="entry name" value="Metal_Hydrolase"/>
</dbReference>
<dbReference type="RefSeq" id="WP_285623279.1">
    <property type="nucleotide sequence ID" value="NZ_BSTJ01000004.1"/>
</dbReference>
<dbReference type="EMBL" id="BSTJ01000004">
    <property type="protein sequence ID" value="GLY75812.1"/>
    <property type="molecule type" value="Genomic_DNA"/>
</dbReference>
<name>A0A9W6RKR5_9ACTN</name>
<reference evidence="3" key="1">
    <citation type="submission" date="2023-03" db="EMBL/GenBank/DDBJ databases">
        <title>Actinoallomurus iriomotensis NBRC 103681.</title>
        <authorList>
            <person name="Ichikawa N."/>
            <person name="Sato H."/>
            <person name="Tonouchi N."/>
        </authorList>
    </citation>
    <scope>NUCLEOTIDE SEQUENCE</scope>
    <source>
        <strain evidence="3">NBRC 103681</strain>
    </source>
</reference>
<evidence type="ECO:0000256" key="1">
    <source>
        <dbReference type="ARBA" id="ARBA00038310"/>
    </source>
</evidence>
<evidence type="ECO:0000313" key="3">
    <source>
        <dbReference type="EMBL" id="GLY75812.1"/>
    </source>
</evidence>
<accession>A0A9W6RKR5</accession>
<dbReference type="Proteomes" id="UP001165135">
    <property type="component" value="Unassembled WGS sequence"/>
</dbReference>
<comment type="caution">
    <text evidence="3">The sequence shown here is derived from an EMBL/GenBank/DDBJ whole genome shotgun (WGS) entry which is preliminary data.</text>
</comment>